<dbReference type="Proteomes" id="UP000199317">
    <property type="component" value="Unassembled WGS sequence"/>
</dbReference>
<accession>A0A1H0TPY0</accession>
<evidence type="ECO:0000313" key="6">
    <source>
        <dbReference type="EMBL" id="SDP56112.1"/>
    </source>
</evidence>
<keyword evidence="7" id="KW-1185">Reference proteome</keyword>
<dbReference type="InterPro" id="IPR008622">
    <property type="entry name" value="FliT"/>
</dbReference>
<dbReference type="Gene3D" id="1.20.58.380">
    <property type="entry name" value="Flagellar protein flit"/>
    <property type="match status" value="1"/>
</dbReference>
<evidence type="ECO:0000256" key="4">
    <source>
        <dbReference type="ARBA" id="ARBA00023186"/>
    </source>
</evidence>
<dbReference type="AlphaFoldDB" id="A0A1H0TPY0"/>
<keyword evidence="3" id="KW-1005">Bacterial flagellum biogenesis</keyword>
<comment type="subcellular location">
    <subcellularLocation>
        <location evidence="1">Cytoplasm</location>
        <location evidence="1">Cytosol</location>
    </subcellularLocation>
</comment>
<evidence type="ECO:0000256" key="1">
    <source>
        <dbReference type="ARBA" id="ARBA00004514"/>
    </source>
</evidence>
<evidence type="ECO:0000256" key="5">
    <source>
        <dbReference type="ARBA" id="ARBA00093797"/>
    </source>
</evidence>
<proteinExistence type="predicted"/>
<dbReference type="GO" id="GO:0044781">
    <property type="term" value="P:bacterial-type flagellum organization"/>
    <property type="evidence" value="ECO:0007669"/>
    <property type="project" value="UniProtKB-KW"/>
</dbReference>
<evidence type="ECO:0000313" key="7">
    <source>
        <dbReference type="Proteomes" id="UP000199317"/>
    </source>
</evidence>
<evidence type="ECO:0000256" key="3">
    <source>
        <dbReference type="ARBA" id="ARBA00022795"/>
    </source>
</evidence>
<keyword evidence="6" id="KW-0969">Cilium</keyword>
<protein>
    <recommendedName>
        <fullName evidence="5">Flagellar protein FliT</fullName>
    </recommendedName>
</protein>
<keyword evidence="6" id="KW-0282">Flagellum</keyword>
<keyword evidence="2" id="KW-0963">Cytoplasm</keyword>
<evidence type="ECO:0000256" key="2">
    <source>
        <dbReference type="ARBA" id="ARBA00022490"/>
    </source>
</evidence>
<keyword evidence="4" id="KW-0143">Chaperone</keyword>
<gene>
    <name evidence="6" type="ORF">SAMN04489708_11625</name>
</gene>
<organism evidence="6 7">
    <name type="scientific">Paracidovorax cattleyae</name>
    <dbReference type="NCBI Taxonomy" id="80868"/>
    <lineage>
        <taxon>Bacteria</taxon>
        <taxon>Pseudomonadati</taxon>
        <taxon>Pseudomonadota</taxon>
        <taxon>Betaproteobacteria</taxon>
        <taxon>Burkholderiales</taxon>
        <taxon>Comamonadaceae</taxon>
        <taxon>Paracidovorax</taxon>
    </lineage>
</organism>
<keyword evidence="6" id="KW-0966">Cell projection</keyword>
<reference evidence="7" key="1">
    <citation type="submission" date="2016-10" db="EMBL/GenBank/DDBJ databases">
        <authorList>
            <person name="Varghese N."/>
            <person name="Submissions S."/>
        </authorList>
    </citation>
    <scope>NUCLEOTIDE SEQUENCE [LARGE SCALE GENOMIC DNA]</scope>
    <source>
        <strain evidence="7">DSM 17101</strain>
    </source>
</reference>
<dbReference type="RefSeq" id="WP_092835332.1">
    <property type="nucleotide sequence ID" value="NZ_CP028290.1"/>
</dbReference>
<dbReference type="OrthoDB" id="8687480at2"/>
<name>A0A1H0TPY0_9BURK</name>
<dbReference type="Pfam" id="PF05400">
    <property type="entry name" value="FliT"/>
    <property type="match status" value="1"/>
</dbReference>
<dbReference type="EMBL" id="FNJL01000016">
    <property type="protein sequence ID" value="SDP56112.1"/>
    <property type="molecule type" value="Genomic_DNA"/>
</dbReference>
<sequence length="99" mass="11868">MSHMLIDYYKAIEDSSARMLEAAKLKDWDEVVRCEGACAVLIEQLRFKSQDQQLLPEHRREKTRIMQRILRNDAEIRCLAEPWLAQFEHLFERQPVIMH</sequence>